<gene>
    <name evidence="3" type="ORF">FDP22_04740</name>
</gene>
<sequence>MTRHFLASALFAGLIAGVVAAVLQNAFVVPVLLEAELYEGGEMVHFAPAEAAGGHSHAEGHEHTAAGGGISSGAGDIAPPGAGHDDHAASGSAAGDHEHEHATGGTALLARFGLTALAELVTFAGFGLVMVACFGIAERFGATVTARSGLLWGLAGYVAVQLAPAAGLPPELPGNGAAGLEVRQLWWVFAALASATGIACLAFGRGALPAAAGVILLALPHVIGAPHPEGYTGVAPPEVAALFAARALATGAVCWAVLGLAAGYFWERAPQPVARVPA</sequence>
<reference evidence="3 4" key="1">
    <citation type="submission" date="2019-06" db="EMBL/GenBank/DDBJ databases">
        <title>Genome sequence of Rhodobacteraceae bacterium D4M1.</title>
        <authorList>
            <person name="Cao J."/>
        </authorList>
    </citation>
    <scope>NUCLEOTIDE SEQUENCE [LARGE SCALE GENOMIC DNA]</scope>
    <source>
        <strain evidence="3 4">D4M1</strain>
    </source>
</reference>
<dbReference type="RefSeq" id="WP_138575545.1">
    <property type="nucleotide sequence ID" value="NZ_CP040818.1"/>
</dbReference>
<organism evidence="3 4">
    <name type="scientific">Paroceanicella profunda</name>
    <dbReference type="NCBI Taxonomy" id="2579971"/>
    <lineage>
        <taxon>Bacteria</taxon>
        <taxon>Pseudomonadati</taxon>
        <taxon>Pseudomonadota</taxon>
        <taxon>Alphaproteobacteria</taxon>
        <taxon>Rhodobacterales</taxon>
        <taxon>Paracoccaceae</taxon>
        <taxon>Paroceanicella</taxon>
    </lineage>
</organism>
<keyword evidence="2" id="KW-1133">Transmembrane helix</keyword>
<feature type="transmembrane region" description="Helical" evidence="2">
    <location>
        <begin position="210"/>
        <end position="227"/>
    </location>
</feature>
<feature type="transmembrane region" description="Helical" evidence="2">
    <location>
        <begin position="186"/>
        <end position="203"/>
    </location>
</feature>
<feature type="transmembrane region" description="Helical" evidence="2">
    <location>
        <begin position="239"/>
        <end position="266"/>
    </location>
</feature>
<evidence type="ECO:0000256" key="1">
    <source>
        <dbReference type="SAM" id="MobiDB-lite"/>
    </source>
</evidence>
<feature type="compositionally biased region" description="Low complexity" evidence="1">
    <location>
        <begin position="73"/>
        <end position="82"/>
    </location>
</feature>
<accession>A0A5B8FGL8</accession>
<name>A0A5B8FGL8_9RHOB</name>
<feature type="transmembrane region" description="Helical" evidence="2">
    <location>
        <begin position="149"/>
        <end position="166"/>
    </location>
</feature>
<dbReference type="OrthoDB" id="9813640at2"/>
<protein>
    <submittedName>
        <fullName evidence="3">Cobalt transporter</fullName>
    </submittedName>
</protein>
<dbReference type="NCBIfam" id="TIGR02458">
    <property type="entry name" value="CbtA"/>
    <property type="match status" value="1"/>
</dbReference>
<keyword evidence="4" id="KW-1185">Reference proteome</keyword>
<evidence type="ECO:0000256" key="2">
    <source>
        <dbReference type="SAM" id="Phobius"/>
    </source>
</evidence>
<feature type="transmembrane region" description="Helical" evidence="2">
    <location>
        <begin position="116"/>
        <end position="137"/>
    </location>
</feature>
<keyword evidence="2" id="KW-0472">Membrane</keyword>
<evidence type="ECO:0000313" key="4">
    <source>
        <dbReference type="Proteomes" id="UP000305888"/>
    </source>
</evidence>
<feature type="region of interest" description="Disordered" evidence="1">
    <location>
        <begin position="51"/>
        <end position="100"/>
    </location>
</feature>
<dbReference type="AlphaFoldDB" id="A0A5B8FGL8"/>
<dbReference type="InterPro" id="IPR012666">
    <property type="entry name" value="CbtA_put"/>
</dbReference>
<dbReference type="Pfam" id="PF09490">
    <property type="entry name" value="CbtA"/>
    <property type="match status" value="1"/>
</dbReference>
<dbReference type="EMBL" id="CP040818">
    <property type="protein sequence ID" value="QDL91147.1"/>
    <property type="molecule type" value="Genomic_DNA"/>
</dbReference>
<proteinExistence type="predicted"/>
<evidence type="ECO:0000313" key="3">
    <source>
        <dbReference type="EMBL" id="QDL91147.1"/>
    </source>
</evidence>
<keyword evidence="2" id="KW-0812">Transmembrane</keyword>
<dbReference type="Proteomes" id="UP000305888">
    <property type="component" value="Chromosome"/>
</dbReference>
<dbReference type="KEGG" id="ppru:FDP22_04740"/>